<dbReference type="Gene3D" id="3.90.550.10">
    <property type="entry name" value="Spore Coat Polysaccharide Biosynthesis Protein SpsA, Chain A"/>
    <property type="match status" value="1"/>
</dbReference>
<dbReference type="PANTHER" id="PTHR48090:SF6">
    <property type="entry name" value="SLR5056 PROTEIN"/>
    <property type="match status" value="1"/>
</dbReference>
<keyword evidence="3" id="KW-0808">Transferase</keyword>
<feature type="transmembrane region" description="Helical" evidence="2">
    <location>
        <begin position="333"/>
        <end position="352"/>
    </location>
</feature>
<dbReference type="InterPro" id="IPR050256">
    <property type="entry name" value="Glycosyltransferase_2"/>
</dbReference>
<evidence type="ECO:0000256" key="1">
    <source>
        <dbReference type="SAM" id="MobiDB-lite"/>
    </source>
</evidence>
<dbReference type="PANTHER" id="PTHR48090">
    <property type="entry name" value="UNDECAPRENYL-PHOSPHATE 4-DEOXY-4-FORMAMIDO-L-ARABINOSE TRANSFERASE-RELATED"/>
    <property type="match status" value="1"/>
</dbReference>
<protein>
    <submittedName>
        <fullName evidence="3">N-glycosyltransferase</fullName>
    </submittedName>
</protein>
<dbReference type="AlphaFoldDB" id="A0A5C6AC48"/>
<evidence type="ECO:0000313" key="4">
    <source>
        <dbReference type="Proteomes" id="UP000317421"/>
    </source>
</evidence>
<evidence type="ECO:0000313" key="3">
    <source>
        <dbReference type="EMBL" id="TWT97612.1"/>
    </source>
</evidence>
<keyword evidence="4" id="KW-1185">Reference proteome</keyword>
<keyword evidence="2" id="KW-0812">Transmembrane</keyword>
<accession>A0A5C6AC48</accession>
<keyword evidence="2" id="KW-1133">Transmembrane helix</keyword>
<dbReference type="GO" id="GO:0016740">
    <property type="term" value="F:transferase activity"/>
    <property type="evidence" value="ECO:0007669"/>
    <property type="project" value="UniProtKB-KW"/>
</dbReference>
<name>A0A5C6AC48_9BACT</name>
<feature type="region of interest" description="Disordered" evidence="1">
    <location>
        <begin position="393"/>
        <end position="423"/>
    </location>
</feature>
<dbReference type="CDD" id="cd06438">
    <property type="entry name" value="EpsO_like"/>
    <property type="match status" value="1"/>
</dbReference>
<dbReference type="Proteomes" id="UP000317421">
    <property type="component" value="Unassembled WGS sequence"/>
</dbReference>
<dbReference type="Pfam" id="PF13641">
    <property type="entry name" value="Glyco_tranf_2_3"/>
    <property type="match status" value="1"/>
</dbReference>
<sequence length="423" mass="44380">MTPIDAILTGSAALVATPAYVLGAECLLAALYRSVKSGGPSGDRPCVAVVVPAHNEAPQIPQTLASIRPQLGEGDRVIVVADNCSDATAEVAQSHGAEVLVRNSTNERGKGYALRHAFERLRSSPPDVVVCIDADCVATPGAIGVIARLAKAKQRPVQAAYLMESPSEADRPAAGRVSEFAVLVKNFVRPRGLGMLGLPCLLTGSGMAFPWDVLQSVPHPEGHIVEDMRFAVDLTIAGRPPLPQMDAQVVSRLPAREAAVTTQRTRWEHGHLAVILSEAPRLASAFLRSGRPSVLALLLELSVPPLSLLVGVMALALMASSALVALGGTVVPLAILASAVLFATVGLGASWLRYGRQVLPGKTLLAVPGYALRKAPLYASFAKKREQAWVRTARDSGATAPAPHYATERVNAKEGAPSRKTSG</sequence>
<reference evidence="3 4" key="1">
    <citation type="submission" date="2019-02" db="EMBL/GenBank/DDBJ databases">
        <title>Deep-cultivation of Planctomycetes and their phenomic and genomic characterization uncovers novel biology.</title>
        <authorList>
            <person name="Wiegand S."/>
            <person name="Jogler M."/>
            <person name="Boedeker C."/>
            <person name="Pinto D."/>
            <person name="Vollmers J."/>
            <person name="Rivas-Marin E."/>
            <person name="Kohn T."/>
            <person name="Peeters S.H."/>
            <person name="Heuer A."/>
            <person name="Rast P."/>
            <person name="Oberbeckmann S."/>
            <person name="Bunk B."/>
            <person name="Jeske O."/>
            <person name="Meyerdierks A."/>
            <person name="Storesund J.E."/>
            <person name="Kallscheuer N."/>
            <person name="Luecker S."/>
            <person name="Lage O.M."/>
            <person name="Pohl T."/>
            <person name="Merkel B.J."/>
            <person name="Hornburger P."/>
            <person name="Mueller R.-W."/>
            <person name="Bruemmer F."/>
            <person name="Labrenz M."/>
            <person name="Spormann A.M."/>
            <person name="Op Den Camp H."/>
            <person name="Overmann J."/>
            <person name="Amann R."/>
            <person name="Jetten M.S.M."/>
            <person name="Mascher T."/>
            <person name="Medema M.H."/>
            <person name="Devos D.P."/>
            <person name="Kaster A.-K."/>
            <person name="Ovreas L."/>
            <person name="Rohde M."/>
            <person name="Galperin M.Y."/>
            <person name="Jogler C."/>
        </authorList>
    </citation>
    <scope>NUCLEOTIDE SEQUENCE [LARGE SCALE GENOMIC DNA]</scope>
    <source>
        <strain evidence="3 4">Pla108</strain>
    </source>
</reference>
<gene>
    <name evidence="3" type="ORF">Pla108_17640</name>
</gene>
<keyword evidence="2" id="KW-0472">Membrane</keyword>
<dbReference type="SUPFAM" id="SSF53448">
    <property type="entry name" value="Nucleotide-diphospho-sugar transferases"/>
    <property type="match status" value="1"/>
</dbReference>
<comment type="caution">
    <text evidence="3">The sequence shown here is derived from an EMBL/GenBank/DDBJ whole genome shotgun (WGS) entry which is preliminary data.</text>
</comment>
<proteinExistence type="predicted"/>
<dbReference type="EMBL" id="SJPR01000002">
    <property type="protein sequence ID" value="TWT97612.1"/>
    <property type="molecule type" value="Genomic_DNA"/>
</dbReference>
<dbReference type="InterPro" id="IPR029044">
    <property type="entry name" value="Nucleotide-diphossugar_trans"/>
</dbReference>
<organism evidence="3 4">
    <name type="scientific">Botrimarina colliarenosi</name>
    <dbReference type="NCBI Taxonomy" id="2528001"/>
    <lineage>
        <taxon>Bacteria</taxon>
        <taxon>Pseudomonadati</taxon>
        <taxon>Planctomycetota</taxon>
        <taxon>Planctomycetia</taxon>
        <taxon>Pirellulales</taxon>
        <taxon>Lacipirellulaceae</taxon>
        <taxon>Botrimarina</taxon>
    </lineage>
</organism>
<dbReference type="RefSeq" id="WP_197526397.1">
    <property type="nucleotide sequence ID" value="NZ_SJPR01000002.1"/>
</dbReference>
<evidence type="ECO:0000256" key="2">
    <source>
        <dbReference type="SAM" id="Phobius"/>
    </source>
</evidence>